<proteinExistence type="predicted"/>
<protein>
    <recommendedName>
        <fullName evidence="3">Type II toxin-antitoxin system RelE/ParE family toxin</fullName>
    </recommendedName>
</protein>
<reference evidence="2" key="1">
    <citation type="journal article" date="2019" name="Int. J. Syst. Evol. Microbiol.">
        <title>The Global Catalogue of Microorganisms (GCM) 10K type strain sequencing project: providing services to taxonomists for standard genome sequencing and annotation.</title>
        <authorList>
            <consortium name="The Broad Institute Genomics Platform"/>
            <consortium name="The Broad Institute Genome Sequencing Center for Infectious Disease"/>
            <person name="Wu L."/>
            <person name="Ma J."/>
        </authorList>
    </citation>
    <scope>NUCLEOTIDE SEQUENCE [LARGE SCALE GENOMIC DNA]</scope>
    <source>
        <strain evidence="2">JCM 13501</strain>
    </source>
</reference>
<evidence type="ECO:0000313" key="1">
    <source>
        <dbReference type="EMBL" id="GGM27298.1"/>
    </source>
</evidence>
<dbReference type="Proteomes" id="UP000616499">
    <property type="component" value="Unassembled WGS sequence"/>
</dbReference>
<accession>A0ABQ2H3A5</accession>
<gene>
    <name evidence="1" type="ORF">GCM10009425_42380</name>
</gene>
<evidence type="ECO:0000313" key="2">
    <source>
        <dbReference type="Proteomes" id="UP000616499"/>
    </source>
</evidence>
<name>A0ABQ2H3A5_9PSED</name>
<sequence>MRRISRISGLIAKSPIVFVMYDLRVTAALGDMDYKVILFTQQHFTQKLIKSKF</sequence>
<comment type="caution">
    <text evidence="1">The sequence shown here is derived from an EMBL/GenBank/DDBJ whole genome shotgun (WGS) entry which is preliminary data.</text>
</comment>
<evidence type="ECO:0008006" key="3">
    <source>
        <dbReference type="Google" id="ProtNLM"/>
    </source>
</evidence>
<dbReference type="EMBL" id="BMNW01000012">
    <property type="protein sequence ID" value="GGM27298.1"/>
    <property type="molecule type" value="Genomic_DNA"/>
</dbReference>
<organism evidence="1 2">
    <name type="scientific">Pseudomonas asuensis</name>
    <dbReference type="NCBI Taxonomy" id="1825787"/>
    <lineage>
        <taxon>Bacteria</taxon>
        <taxon>Pseudomonadati</taxon>
        <taxon>Pseudomonadota</taxon>
        <taxon>Gammaproteobacteria</taxon>
        <taxon>Pseudomonadales</taxon>
        <taxon>Pseudomonadaceae</taxon>
        <taxon>Pseudomonas</taxon>
    </lineage>
</organism>
<keyword evidence="2" id="KW-1185">Reference proteome</keyword>